<evidence type="ECO:0000313" key="3">
    <source>
        <dbReference type="Proteomes" id="UP000069935"/>
    </source>
</evidence>
<feature type="transmembrane region" description="Helical" evidence="1">
    <location>
        <begin position="18"/>
        <end position="37"/>
    </location>
</feature>
<keyword evidence="1" id="KW-0472">Membrane</keyword>
<protein>
    <submittedName>
        <fullName evidence="2">Uncharacterized protein</fullName>
    </submittedName>
</protein>
<evidence type="ECO:0000256" key="1">
    <source>
        <dbReference type="SAM" id="Phobius"/>
    </source>
</evidence>
<accession>A0AAC8ZV04</accession>
<keyword evidence="1" id="KW-0812">Transmembrane</keyword>
<organism evidence="2 3">
    <name type="scientific">Azospirillum thiophilum</name>
    <dbReference type="NCBI Taxonomy" id="528244"/>
    <lineage>
        <taxon>Bacteria</taxon>
        <taxon>Pseudomonadati</taxon>
        <taxon>Pseudomonadota</taxon>
        <taxon>Alphaproteobacteria</taxon>
        <taxon>Rhodospirillales</taxon>
        <taxon>Azospirillaceae</taxon>
        <taxon>Azospirillum</taxon>
    </lineage>
</organism>
<proteinExistence type="predicted"/>
<keyword evidence="3" id="KW-1185">Reference proteome</keyword>
<name>A0AAC8ZV04_9PROT</name>
<evidence type="ECO:0000313" key="2">
    <source>
        <dbReference type="EMBL" id="ALG73058.1"/>
    </source>
</evidence>
<reference evidence="2 3" key="2">
    <citation type="journal article" date="2016" name="Genome Announc.">
        <title>Complete Genome Sequence of a Strain of Azospirillum thiophilum Isolated from a Sulfide Spring.</title>
        <authorList>
            <person name="Fomenkov A."/>
            <person name="Vincze T."/>
            <person name="Grabovich M."/>
            <person name="Anton B.P."/>
            <person name="Dubinina G."/>
            <person name="Orlova M."/>
            <person name="Belousova E."/>
            <person name="Roberts R.J."/>
        </authorList>
    </citation>
    <scope>NUCLEOTIDE SEQUENCE [LARGE SCALE GENOMIC DNA]</scope>
    <source>
        <strain evidence="2 3">BV-S</strain>
    </source>
</reference>
<feature type="transmembrane region" description="Helical" evidence="1">
    <location>
        <begin position="49"/>
        <end position="69"/>
    </location>
</feature>
<dbReference type="EMBL" id="CP012402">
    <property type="protein sequence ID" value="ALG73058.1"/>
    <property type="molecule type" value="Genomic_DNA"/>
</dbReference>
<reference evidence="3" key="1">
    <citation type="submission" date="2015-08" db="EMBL/GenBank/DDBJ databases">
        <title>Complete Genome Sequence of Azospirillum thiophilum BV-S.</title>
        <authorList>
            <person name="Fomenkov A."/>
            <person name="Vincze T."/>
            <person name="Grabovich M."/>
            <person name="Dubinina G."/>
            <person name="Orlova M."/>
            <person name="Belousova E."/>
            <person name="Roberts R.J."/>
        </authorList>
    </citation>
    <scope>NUCLEOTIDE SEQUENCE [LARGE SCALE GENOMIC DNA]</scope>
    <source>
        <strain evidence="3">BV-S</strain>
    </source>
</reference>
<dbReference type="RefSeq" id="WP_045582721.1">
    <property type="nucleotide sequence ID" value="NZ_CP012402.1"/>
</dbReference>
<gene>
    <name evidence="2" type="ORF">AL072_19325</name>
</gene>
<dbReference type="KEGG" id="ati:AL072_19325"/>
<keyword evidence="1" id="KW-1133">Transmembrane helix</keyword>
<dbReference type="Proteomes" id="UP000069935">
    <property type="component" value="Chromosome 2"/>
</dbReference>
<sequence>MKSVAFYLLMFIRPFLKISLKIIGGLCMVTFVALLIIGGMSDGENKLPAWLPFIYLAISFAAFLAGWFYDNLLLKLNPESNILILDR</sequence>
<dbReference type="AlphaFoldDB" id="A0AAC8ZV04"/>